<dbReference type="RefSeq" id="WP_404549173.1">
    <property type="nucleotide sequence ID" value="NZ_JADIKJ010000024.1"/>
</dbReference>
<reference evidence="9 10" key="1">
    <citation type="submission" date="2020-10" db="EMBL/GenBank/DDBJ databases">
        <title>Phylogeny of dyella-like bacteria.</title>
        <authorList>
            <person name="Fu J."/>
        </authorList>
    </citation>
    <scope>NUCLEOTIDE SEQUENCE [LARGE SCALE GENOMIC DNA]</scope>
    <source>
        <strain evidence="9 10">JP1</strain>
    </source>
</reference>
<keyword evidence="10" id="KW-1185">Reference proteome</keyword>
<dbReference type="InterPro" id="IPR020846">
    <property type="entry name" value="MFS_dom"/>
</dbReference>
<evidence type="ECO:0000256" key="4">
    <source>
        <dbReference type="ARBA" id="ARBA00022692"/>
    </source>
</evidence>
<feature type="transmembrane region" description="Helical" evidence="7">
    <location>
        <begin position="293"/>
        <end position="311"/>
    </location>
</feature>
<dbReference type="EMBL" id="JADIKJ010000024">
    <property type="protein sequence ID" value="MFK2902129.1"/>
    <property type="molecule type" value="Genomic_DNA"/>
</dbReference>
<evidence type="ECO:0000256" key="5">
    <source>
        <dbReference type="ARBA" id="ARBA00022989"/>
    </source>
</evidence>
<feature type="transmembrane region" description="Helical" evidence="7">
    <location>
        <begin position="369"/>
        <end position="389"/>
    </location>
</feature>
<feature type="transmembrane region" description="Helical" evidence="7">
    <location>
        <begin position="50"/>
        <end position="70"/>
    </location>
</feature>
<evidence type="ECO:0000256" key="2">
    <source>
        <dbReference type="ARBA" id="ARBA00022448"/>
    </source>
</evidence>
<evidence type="ECO:0000256" key="7">
    <source>
        <dbReference type="SAM" id="Phobius"/>
    </source>
</evidence>
<dbReference type="SUPFAM" id="SSF103473">
    <property type="entry name" value="MFS general substrate transporter"/>
    <property type="match status" value="1"/>
</dbReference>
<dbReference type="InterPro" id="IPR011701">
    <property type="entry name" value="MFS"/>
</dbReference>
<dbReference type="Proteomes" id="UP001620461">
    <property type="component" value="Unassembled WGS sequence"/>
</dbReference>
<dbReference type="SUPFAM" id="SSF69593">
    <property type="entry name" value="Glycerol-3-phosphate (1)-acyltransferase"/>
    <property type="match status" value="1"/>
</dbReference>
<dbReference type="CDD" id="cd06173">
    <property type="entry name" value="MFS_MefA_like"/>
    <property type="match status" value="1"/>
</dbReference>
<keyword evidence="4 7" id="KW-0812">Transmembrane</keyword>
<dbReference type="Pfam" id="PF01553">
    <property type="entry name" value="Acyltransferase"/>
    <property type="match status" value="1"/>
</dbReference>
<organism evidence="9 10">
    <name type="scientific">Dyella jejuensis</name>
    <dbReference type="NCBI Taxonomy" id="1432009"/>
    <lineage>
        <taxon>Bacteria</taxon>
        <taxon>Pseudomonadati</taxon>
        <taxon>Pseudomonadota</taxon>
        <taxon>Gammaproteobacteria</taxon>
        <taxon>Lysobacterales</taxon>
        <taxon>Rhodanobacteraceae</taxon>
        <taxon>Dyella</taxon>
    </lineage>
</organism>
<dbReference type="SMART" id="SM00563">
    <property type="entry name" value="PlsC"/>
    <property type="match status" value="1"/>
</dbReference>
<keyword evidence="3" id="KW-1003">Cell membrane</keyword>
<dbReference type="Gene3D" id="1.20.1250.20">
    <property type="entry name" value="MFS general substrate transporter like domains"/>
    <property type="match status" value="1"/>
</dbReference>
<dbReference type="Pfam" id="PF07690">
    <property type="entry name" value="MFS_1"/>
    <property type="match status" value="1"/>
</dbReference>
<keyword evidence="6 7" id="KW-0472">Membrane</keyword>
<sequence>MSQFALLGSRRFAPFFWTQALGAFNDSAFRNAMVMLAAFQMGLSDHAVGLYTNLAPALFILPFFLFSATAGQLAEKFEKTRIIRYVKLFEIAAMILAAYAFIGHHLALLLVVLFMMGMHSTVFGPIKYAILPQALKTTELVGGNGLVEMGTQMAILIGMVAGNALMLFAGWGPHFSAALTIGVAMAGYAASRFIPAAPATAPELKFNWNPLSETVRVLRITHEDRAVFNAVLGISWFWFFGTVLVAQLPLYTRVSLGGDGSVNTLVLTLFSIGTGIGALMCEKMSGKRVEIGLVPLGAFGLTVFGVDLFLARPGAALARGLDWMAFLHAGGSWRIVIDLILIGVFAGFYVVPLFAFVQSRTPRDRLSRVIAGNNILNALLIVIASGFGLALDLLGFNAPQVFLLAALLNVAVAAYIFTLVPEFLMRFITWMLVKTLYRIRVDGMRNLPEQGPALLVCNHVSFMDPLILMANLRRPARFVMYYKIFNIPLLHFVFRTAKAIPVAGQQEDPAVLQHAFEAIDAALAEGELVCIFPEGGLTRDGSIAPFRTGVEKILKRRPVPVVPMALRGLWGSVWSRRDSMLGRARLPRRFRARVELVVDTPRSAEQVSAAMLEDRVRALRGDMA</sequence>
<dbReference type="CDD" id="cd07989">
    <property type="entry name" value="LPLAT_AGPAT-like"/>
    <property type="match status" value="1"/>
</dbReference>
<dbReference type="InterPro" id="IPR002123">
    <property type="entry name" value="Plipid/glycerol_acylTrfase"/>
</dbReference>
<dbReference type="PANTHER" id="PTHR43266:SF2">
    <property type="entry name" value="MAJOR FACILITATOR SUPERFAMILY (MFS) PROFILE DOMAIN-CONTAINING PROTEIN"/>
    <property type="match status" value="1"/>
</dbReference>
<feature type="transmembrane region" description="Helical" evidence="7">
    <location>
        <begin position="331"/>
        <end position="357"/>
    </location>
</feature>
<dbReference type="PROSITE" id="PS50850">
    <property type="entry name" value="MFS"/>
    <property type="match status" value="1"/>
</dbReference>
<proteinExistence type="predicted"/>
<gene>
    <name evidence="9" type="ORF">ISP15_17470</name>
</gene>
<feature type="transmembrane region" description="Helical" evidence="7">
    <location>
        <begin position="151"/>
        <end position="171"/>
    </location>
</feature>
<accession>A0ABW8JMB5</accession>
<feature type="transmembrane region" description="Helical" evidence="7">
    <location>
        <begin position="82"/>
        <end position="102"/>
    </location>
</feature>
<feature type="domain" description="Major facilitator superfamily (MFS) profile" evidence="8">
    <location>
        <begin position="1"/>
        <end position="424"/>
    </location>
</feature>
<evidence type="ECO:0000256" key="1">
    <source>
        <dbReference type="ARBA" id="ARBA00004651"/>
    </source>
</evidence>
<evidence type="ECO:0000313" key="10">
    <source>
        <dbReference type="Proteomes" id="UP001620461"/>
    </source>
</evidence>
<name>A0ABW8JMB5_9GAMM</name>
<feature type="transmembrane region" description="Helical" evidence="7">
    <location>
        <begin position="226"/>
        <end position="250"/>
    </location>
</feature>
<keyword evidence="5 7" id="KW-1133">Transmembrane helix</keyword>
<evidence type="ECO:0000256" key="3">
    <source>
        <dbReference type="ARBA" id="ARBA00022475"/>
    </source>
</evidence>
<comment type="caution">
    <text evidence="9">The sequence shown here is derived from an EMBL/GenBank/DDBJ whole genome shotgun (WGS) entry which is preliminary data.</text>
</comment>
<evidence type="ECO:0000256" key="6">
    <source>
        <dbReference type="ARBA" id="ARBA00023136"/>
    </source>
</evidence>
<keyword evidence="2" id="KW-0813">Transport</keyword>
<evidence type="ECO:0000259" key="8">
    <source>
        <dbReference type="PROSITE" id="PS50850"/>
    </source>
</evidence>
<feature type="transmembrane region" description="Helical" evidence="7">
    <location>
        <begin position="262"/>
        <end position="281"/>
    </location>
</feature>
<feature type="transmembrane region" description="Helical" evidence="7">
    <location>
        <begin position="401"/>
        <end position="424"/>
    </location>
</feature>
<dbReference type="InterPro" id="IPR036259">
    <property type="entry name" value="MFS_trans_sf"/>
</dbReference>
<protein>
    <submittedName>
        <fullName evidence="9">MFS transporter</fullName>
    </submittedName>
</protein>
<comment type="subcellular location">
    <subcellularLocation>
        <location evidence="1">Cell membrane</location>
        <topology evidence="1">Multi-pass membrane protein</topology>
    </subcellularLocation>
</comment>
<evidence type="ECO:0000313" key="9">
    <source>
        <dbReference type="EMBL" id="MFK2902129.1"/>
    </source>
</evidence>
<dbReference type="PANTHER" id="PTHR43266">
    <property type="entry name" value="MACROLIDE-EFFLUX PROTEIN"/>
    <property type="match status" value="1"/>
</dbReference>